<dbReference type="EMBL" id="VNHM01000004">
    <property type="protein sequence ID" value="TYO96487.1"/>
    <property type="molecule type" value="Genomic_DNA"/>
</dbReference>
<dbReference type="InterPro" id="IPR012851">
    <property type="entry name" value="Spore_coat_CotF-like"/>
</dbReference>
<dbReference type="InterPro" id="IPR012347">
    <property type="entry name" value="Ferritin-like"/>
</dbReference>
<dbReference type="AlphaFoldDB" id="A0A5S4ZU29"/>
<dbReference type="Proteomes" id="UP000323166">
    <property type="component" value="Unassembled WGS sequence"/>
</dbReference>
<dbReference type="CDD" id="cd00657">
    <property type="entry name" value="Ferritin_like"/>
    <property type="match status" value="1"/>
</dbReference>
<evidence type="ECO:0000313" key="1">
    <source>
        <dbReference type="EMBL" id="TYO96487.1"/>
    </source>
</evidence>
<name>A0A5S4ZU29_9FIRM</name>
<accession>A0A5S4ZU29</accession>
<comment type="caution">
    <text evidence="1">The sequence shown here is derived from an EMBL/GenBank/DDBJ whole genome shotgun (WGS) entry which is preliminary data.</text>
</comment>
<proteinExistence type="predicted"/>
<sequence length="164" mass="18953">MAFNLSQKENLLLQDQKKHEQLCIQKYQSYARQAQDPQLKQLFNSLAQQEQQHLNTINQLLNGQVPNLHQNQQNQQGQNQGQNQNQYLQAAQNMTPGTANQNDIDLCNDMLVTEKYISGTYDNTIFECTNSNARQVLNHIQKEEQQHGEAIFNYLQSQGAYEVQ</sequence>
<dbReference type="InterPro" id="IPR009078">
    <property type="entry name" value="Ferritin-like_SF"/>
</dbReference>
<evidence type="ECO:0000313" key="2">
    <source>
        <dbReference type="Proteomes" id="UP000323166"/>
    </source>
</evidence>
<keyword evidence="2" id="KW-1185">Reference proteome</keyword>
<protein>
    <submittedName>
        <fullName evidence="1">Rubrerythrin</fullName>
    </submittedName>
</protein>
<dbReference type="SUPFAM" id="SSF47240">
    <property type="entry name" value="Ferritin-like"/>
    <property type="match status" value="1"/>
</dbReference>
<reference evidence="1 2" key="1">
    <citation type="submission" date="2019-07" db="EMBL/GenBank/DDBJ databases">
        <title>Genomic Encyclopedia of Type Strains, Phase I: the one thousand microbial genomes (KMG-I) project.</title>
        <authorList>
            <person name="Kyrpides N."/>
        </authorList>
    </citation>
    <scope>NUCLEOTIDE SEQUENCE [LARGE SCALE GENOMIC DNA]</scope>
    <source>
        <strain evidence="1 2">DSM 6562</strain>
    </source>
</reference>
<gene>
    <name evidence="1" type="ORF">LX24_00955</name>
</gene>
<dbReference type="Pfam" id="PF07875">
    <property type="entry name" value="Coat_F"/>
    <property type="match status" value="1"/>
</dbReference>
<dbReference type="RefSeq" id="WP_166510997.1">
    <property type="nucleotide sequence ID" value="NZ_VNHM01000004.1"/>
</dbReference>
<dbReference type="Gene3D" id="1.20.1260.10">
    <property type="match status" value="1"/>
</dbReference>
<organism evidence="1 2">
    <name type="scientific">Desulfallas thermosapovorans DSM 6562</name>
    <dbReference type="NCBI Taxonomy" id="1121431"/>
    <lineage>
        <taxon>Bacteria</taxon>
        <taxon>Bacillati</taxon>
        <taxon>Bacillota</taxon>
        <taxon>Clostridia</taxon>
        <taxon>Eubacteriales</taxon>
        <taxon>Desulfallaceae</taxon>
        <taxon>Desulfallas</taxon>
    </lineage>
</organism>